<keyword evidence="3" id="KW-1185">Reference proteome</keyword>
<protein>
    <submittedName>
        <fullName evidence="2">Uncharacterized protein</fullName>
    </submittedName>
</protein>
<name>A0A0D0DNU9_9AGAM</name>
<evidence type="ECO:0000313" key="2">
    <source>
        <dbReference type="EMBL" id="KIL00673.1"/>
    </source>
</evidence>
<dbReference type="Proteomes" id="UP000054538">
    <property type="component" value="Unassembled WGS sequence"/>
</dbReference>
<reference evidence="3" key="2">
    <citation type="submission" date="2015-01" db="EMBL/GenBank/DDBJ databases">
        <title>Evolutionary Origins and Diversification of the Mycorrhizal Mutualists.</title>
        <authorList>
            <consortium name="DOE Joint Genome Institute"/>
            <consortium name="Mycorrhizal Genomics Consortium"/>
            <person name="Kohler A."/>
            <person name="Kuo A."/>
            <person name="Nagy L.G."/>
            <person name="Floudas D."/>
            <person name="Copeland A."/>
            <person name="Barry K.W."/>
            <person name="Cichocki N."/>
            <person name="Veneault-Fourrey C."/>
            <person name="LaButti K."/>
            <person name="Lindquist E.A."/>
            <person name="Lipzen A."/>
            <person name="Lundell T."/>
            <person name="Morin E."/>
            <person name="Murat C."/>
            <person name="Riley R."/>
            <person name="Ohm R."/>
            <person name="Sun H."/>
            <person name="Tunlid A."/>
            <person name="Henrissat B."/>
            <person name="Grigoriev I.V."/>
            <person name="Hibbett D.S."/>
            <person name="Martin F."/>
        </authorList>
    </citation>
    <scope>NUCLEOTIDE SEQUENCE [LARGE SCALE GENOMIC DNA]</scope>
    <source>
        <strain evidence="3">Ve08.2h10</strain>
    </source>
</reference>
<sequence>MQSPRKVFGCAPHVAFHRSRRRARRCSPNHQQHTNLDSAPLPLGALAYCVTLMHSRPCSGAGAATQTDLIPAHISTRTMLFVTIVASRQSSGAIRQVDTASHESGAPIMPR</sequence>
<evidence type="ECO:0000313" key="3">
    <source>
        <dbReference type="Proteomes" id="UP000054538"/>
    </source>
</evidence>
<feature type="region of interest" description="Disordered" evidence="1">
    <location>
        <begin position="89"/>
        <end position="111"/>
    </location>
</feature>
<gene>
    <name evidence="2" type="ORF">PAXRUDRAFT_683898</name>
</gene>
<evidence type="ECO:0000256" key="1">
    <source>
        <dbReference type="SAM" id="MobiDB-lite"/>
    </source>
</evidence>
<proteinExistence type="predicted"/>
<dbReference type="HOGENOM" id="CLU_2159229_0_0_1"/>
<organism evidence="2 3">
    <name type="scientific">Paxillus rubicundulus Ve08.2h10</name>
    <dbReference type="NCBI Taxonomy" id="930991"/>
    <lineage>
        <taxon>Eukaryota</taxon>
        <taxon>Fungi</taxon>
        <taxon>Dikarya</taxon>
        <taxon>Basidiomycota</taxon>
        <taxon>Agaricomycotina</taxon>
        <taxon>Agaricomycetes</taxon>
        <taxon>Agaricomycetidae</taxon>
        <taxon>Boletales</taxon>
        <taxon>Paxilineae</taxon>
        <taxon>Paxillaceae</taxon>
        <taxon>Paxillus</taxon>
    </lineage>
</organism>
<accession>A0A0D0DNU9</accession>
<dbReference type="AlphaFoldDB" id="A0A0D0DNU9"/>
<reference evidence="2 3" key="1">
    <citation type="submission" date="2014-04" db="EMBL/GenBank/DDBJ databases">
        <authorList>
            <consortium name="DOE Joint Genome Institute"/>
            <person name="Kuo A."/>
            <person name="Kohler A."/>
            <person name="Jargeat P."/>
            <person name="Nagy L.G."/>
            <person name="Floudas D."/>
            <person name="Copeland A."/>
            <person name="Barry K.W."/>
            <person name="Cichocki N."/>
            <person name="Veneault-Fourrey C."/>
            <person name="LaButti K."/>
            <person name="Lindquist E.A."/>
            <person name="Lipzen A."/>
            <person name="Lundell T."/>
            <person name="Morin E."/>
            <person name="Murat C."/>
            <person name="Sun H."/>
            <person name="Tunlid A."/>
            <person name="Henrissat B."/>
            <person name="Grigoriev I.V."/>
            <person name="Hibbett D.S."/>
            <person name="Martin F."/>
            <person name="Nordberg H.P."/>
            <person name="Cantor M.N."/>
            <person name="Hua S.X."/>
        </authorList>
    </citation>
    <scope>NUCLEOTIDE SEQUENCE [LARGE SCALE GENOMIC DNA]</scope>
    <source>
        <strain evidence="2 3">Ve08.2h10</strain>
    </source>
</reference>
<dbReference type="EMBL" id="KN824829">
    <property type="protein sequence ID" value="KIL00673.1"/>
    <property type="molecule type" value="Genomic_DNA"/>
</dbReference>
<dbReference type="InParanoid" id="A0A0D0DNU9"/>